<keyword evidence="2 5" id="KW-0808">Transferase</keyword>
<gene>
    <name evidence="5" type="ORF">SAMN04487945_0333</name>
</gene>
<dbReference type="InterPro" id="IPR001173">
    <property type="entry name" value="Glyco_trans_2-like"/>
</dbReference>
<evidence type="ECO:0000313" key="5">
    <source>
        <dbReference type="EMBL" id="SEV91567.1"/>
    </source>
</evidence>
<dbReference type="SUPFAM" id="SSF53448">
    <property type="entry name" value="Nucleotide-diphospho-sugar transferases"/>
    <property type="match status" value="1"/>
</dbReference>
<proteinExistence type="predicted"/>
<dbReference type="Gene3D" id="3.90.550.10">
    <property type="entry name" value="Spore Coat Polysaccharide Biosynthesis Protein SpsA, Chain A"/>
    <property type="match status" value="1"/>
</dbReference>
<feature type="domain" description="Glycosyltransferase 2-like" evidence="4">
    <location>
        <begin position="13"/>
        <end position="174"/>
    </location>
</feature>
<dbReference type="STRING" id="355548.SAMN04487945_0333"/>
<organism evidence="5 6">
    <name type="scientific">Halobacterium jilantaiense</name>
    <dbReference type="NCBI Taxonomy" id="355548"/>
    <lineage>
        <taxon>Archaea</taxon>
        <taxon>Methanobacteriati</taxon>
        <taxon>Methanobacteriota</taxon>
        <taxon>Stenosarchaea group</taxon>
        <taxon>Halobacteria</taxon>
        <taxon>Halobacteriales</taxon>
        <taxon>Halobacteriaceae</taxon>
        <taxon>Halobacterium</taxon>
    </lineage>
</organism>
<dbReference type="PANTHER" id="PTHR43630">
    <property type="entry name" value="POLY-BETA-1,6-N-ACETYL-D-GLUCOSAMINE SYNTHASE"/>
    <property type="match status" value="1"/>
</dbReference>
<keyword evidence="1" id="KW-0328">Glycosyltransferase</keyword>
<dbReference type="GO" id="GO:0016757">
    <property type="term" value="F:glycosyltransferase activity"/>
    <property type="evidence" value="ECO:0007669"/>
    <property type="project" value="UniProtKB-KW"/>
</dbReference>
<evidence type="ECO:0000259" key="4">
    <source>
        <dbReference type="Pfam" id="PF00535"/>
    </source>
</evidence>
<accession>A0A1I0MTV3</accession>
<dbReference type="InterPro" id="IPR029044">
    <property type="entry name" value="Nucleotide-diphossugar_trans"/>
</dbReference>
<dbReference type="EMBL" id="FOJA01000001">
    <property type="protein sequence ID" value="SEV91567.1"/>
    <property type="molecule type" value="Genomic_DNA"/>
</dbReference>
<protein>
    <submittedName>
        <fullName evidence="5">Glycosyltransferase like family 2</fullName>
    </submittedName>
</protein>
<evidence type="ECO:0000256" key="2">
    <source>
        <dbReference type="ARBA" id="ARBA00022679"/>
    </source>
</evidence>
<evidence type="ECO:0000313" key="6">
    <source>
        <dbReference type="Proteomes" id="UP000198518"/>
    </source>
</evidence>
<evidence type="ECO:0000256" key="1">
    <source>
        <dbReference type="ARBA" id="ARBA00022676"/>
    </source>
</evidence>
<dbReference type="Pfam" id="PF00535">
    <property type="entry name" value="Glycos_transf_2"/>
    <property type="match status" value="1"/>
</dbReference>
<feature type="region of interest" description="Disordered" evidence="3">
    <location>
        <begin position="239"/>
        <end position="260"/>
    </location>
</feature>
<dbReference type="OrthoDB" id="46222at2157"/>
<evidence type="ECO:0000256" key="3">
    <source>
        <dbReference type="SAM" id="MobiDB-lite"/>
    </source>
</evidence>
<name>A0A1I0MTV3_9EURY</name>
<reference evidence="5 6" key="1">
    <citation type="submission" date="2016-10" db="EMBL/GenBank/DDBJ databases">
        <authorList>
            <person name="de Groot N.N."/>
        </authorList>
    </citation>
    <scope>NUCLEOTIDE SEQUENCE [LARGE SCALE GENOMIC DNA]</scope>
    <source>
        <strain evidence="5 6">CGMCC 1.5337</strain>
    </source>
</reference>
<dbReference type="Proteomes" id="UP000198518">
    <property type="component" value="Unassembled WGS sequence"/>
</dbReference>
<sequence>MTEVGNQPTSVDLIIPVYNDSTGIRETLSSVTELSSKAVELRVFVVDNGSSDETPTVSMELAEDHEFVNVLIEDEIQGSYAARNAGIRNSNGEVIVFLDADERVPPNFVENVLSTVETQNVSYLGCNVEVCNSAPGITAKYNQQNAFPVEQYLSQEHYAPTCALVVRREVFEDVGLFDARLISGGDREFGERVHEAGYKQGYAEDATVYHPARTSFESLAKKNFRVGRGFCQKQRYYPERYGNPGIPPKPNGPSGGDDGDEPDSIFTRLAFMFLSVAMLACRGVGYYYEFFFGEGRDDIPAPTS</sequence>
<dbReference type="PANTHER" id="PTHR43630:SF1">
    <property type="entry name" value="POLY-BETA-1,6-N-ACETYL-D-GLUCOSAMINE SYNTHASE"/>
    <property type="match status" value="1"/>
</dbReference>
<dbReference type="AlphaFoldDB" id="A0A1I0MTV3"/>
<keyword evidence="6" id="KW-1185">Reference proteome</keyword>